<dbReference type="InterPro" id="IPR050340">
    <property type="entry name" value="Cytosolic_Fe-S_CAF"/>
</dbReference>
<evidence type="ECO:0000259" key="5">
    <source>
        <dbReference type="PROSITE" id="PS51379"/>
    </source>
</evidence>
<dbReference type="PANTHER" id="PTHR11615">
    <property type="entry name" value="NITRATE, FORMATE, IRON DEHYDROGENASE"/>
    <property type="match status" value="1"/>
</dbReference>
<dbReference type="EMBL" id="UPPP01000061">
    <property type="protein sequence ID" value="VBB06240.1"/>
    <property type="molecule type" value="Genomic_DNA"/>
</dbReference>
<dbReference type="SUPFAM" id="SSF53920">
    <property type="entry name" value="Fe-only hydrogenase"/>
    <property type="match status" value="1"/>
</dbReference>
<dbReference type="PROSITE" id="PS51379">
    <property type="entry name" value="4FE4S_FER_2"/>
    <property type="match status" value="2"/>
</dbReference>
<protein>
    <submittedName>
        <fullName evidence="7">Pas fold</fullName>
    </submittedName>
</protein>
<keyword evidence="1" id="KW-0004">4Fe-4S</keyword>
<dbReference type="Pfam" id="PF13237">
    <property type="entry name" value="Fer4_10"/>
    <property type="match status" value="1"/>
</dbReference>
<dbReference type="GO" id="GO:0006355">
    <property type="term" value="P:regulation of DNA-templated transcription"/>
    <property type="evidence" value="ECO:0007669"/>
    <property type="project" value="InterPro"/>
</dbReference>
<evidence type="ECO:0000259" key="6">
    <source>
        <dbReference type="PROSITE" id="PS51656"/>
    </source>
</evidence>
<gene>
    <name evidence="7" type="ORF">LUCI_1456</name>
</gene>
<dbReference type="InterPro" id="IPR009016">
    <property type="entry name" value="Fe_hydrogenase"/>
</dbReference>
<dbReference type="SUPFAM" id="SSF54862">
    <property type="entry name" value="4Fe-4S ferredoxins"/>
    <property type="match status" value="1"/>
</dbReference>
<dbReference type="InterPro" id="IPR035965">
    <property type="entry name" value="PAS-like_dom_sf"/>
</dbReference>
<keyword evidence="3" id="KW-0408">Iron</keyword>
<feature type="domain" description="4Fe-4S ferredoxin-type" evidence="5">
    <location>
        <begin position="31"/>
        <end position="60"/>
    </location>
</feature>
<dbReference type="Pfam" id="PF02906">
    <property type="entry name" value="Fe_hyd_lg_C"/>
    <property type="match status" value="1"/>
</dbReference>
<evidence type="ECO:0000256" key="1">
    <source>
        <dbReference type="ARBA" id="ARBA00022485"/>
    </source>
</evidence>
<feature type="domain" description="4Fe-4S" evidence="6">
    <location>
        <begin position="338"/>
        <end position="408"/>
    </location>
</feature>
<evidence type="ECO:0000256" key="3">
    <source>
        <dbReference type="ARBA" id="ARBA00023004"/>
    </source>
</evidence>
<keyword evidence="2" id="KW-0479">Metal-binding</keyword>
<dbReference type="Pfam" id="PF00989">
    <property type="entry name" value="PAS"/>
    <property type="match status" value="1"/>
</dbReference>
<dbReference type="Gene3D" id="1.10.15.40">
    <property type="entry name" value="Electron transport complex subunit B, putative Fe-S cluster"/>
    <property type="match status" value="1"/>
</dbReference>
<dbReference type="PROSITE" id="PS51656">
    <property type="entry name" value="4FE4S"/>
    <property type="match status" value="1"/>
</dbReference>
<dbReference type="PROSITE" id="PS00198">
    <property type="entry name" value="4FE4S_FER_1"/>
    <property type="match status" value="1"/>
</dbReference>
<dbReference type="CDD" id="cd00130">
    <property type="entry name" value="PAS"/>
    <property type="match status" value="1"/>
</dbReference>
<organism evidence="7 8">
    <name type="scientific">Lucifera butyrica</name>
    <dbReference type="NCBI Taxonomy" id="1351585"/>
    <lineage>
        <taxon>Bacteria</taxon>
        <taxon>Bacillati</taxon>
        <taxon>Bacillota</taxon>
        <taxon>Negativicutes</taxon>
        <taxon>Veillonellales</taxon>
        <taxon>Veillonellaceae</taxon>
        <taxon>Lucifera</taxon>
    </lineage>
</organism>
<dbReference type="GO" id="GO:0046872">
    <property type="term" value="F:metal ion binding"/>
    <property type="evidence" value="ECO:0007669"/>
    <property type="project" value="UniProtKB-KW"/>
</dbReference>
<proteinExistence type="predicted"/>
<dbReference type="Pfam" id="PF04060">
    <property type="entry name" value="FeS"/>
    <property type="match status" value="1"/>
</dbReference>
<dbReference type="Gene3D" id="3.30.450.20">
    <property type="entry name" value="PAS domain"/>
    <property type="match status" value="1"/>
</dbReference>
<dbReference type="Gene3D" id="3.40.950.10">
    <property type="entry name" value="Fe-only Hydrogenase (Larger Subunit), Chain L, domain 3"/>
    <property type="match status" value="1"/>
</dbReference>
<evidence type="ECO:0000313" key="7">
    <source>
        <dbReference type="EMBL" id="VBB06240.1"/>
    </source>
</evidence>
<dbReference type="InterPro" id="IPR000014">
    <property type="entry name" value="PAS"/>
</dbReference>
<dbReference type="InterPro" id="IPR007202">
    <property type="entry name" value="4Fe-4S_dom"/>
</dbReference>
<evidence type="ECO:0000256" key="4">
    <source>
        <dbReference type="ARBA" id="ARBA00023014"/>
    </source>
</evidence>
<dbReference type="InterPro" id="IPR013767">
    <property type="entry name" value="PAS_fold"/>
</dbReference>
<reference evidence="7 8" key="1">
    <citation type="submission" date="2018-06" db="EMBL/GenBank/DDBJ databases">
        <authorList>
            <person name="Strepis N."/>
        </authorList>
    </citation>
    <scope>NUCLEOTIDE SEQUENCE [LARGE SCALE GENOMIC DNA]</scope>
    <source>
        <strain evidence="7">LUCI</strain>
    </source>
</reference>
<dbReference type="InterPro" id="IPR017900">
    <property type="entry name" value="4Fe4S_Fe_S_CS"/>
</dbReference>
<dbReference type="Proteomes" id="UP000277811">
    <property type="component" value="Unassembled WGS sequence"/>
</dbReference>
<dbReference type="Gene3D" id="3.30.70.20">
    <property type="match status" value="1"/>
</dbReference>
<keyword evidence="8" id="KW-1185">Reference proteome</keyword>
<feature type="domain" description="4Fe-4S ferredoxin-type" evidence="5">
    <location>
        <begin position="1"/>
        <end position="30"/>
    </location>
</feature>
<dbReference type="SUPFAM" id="SSF55785">
    <property type="entry name" value="PYP-like sensor domain (PAS domain)"/>
    <property type="match status" value="1"/>
</dbReference>
<accession>A0A498R5W7</accession>
<sequence>MKTIVTQKVNCKDCHRCVRSCPVKAIGIERGHARLVEDKCILCGKCVVECPQHAKQVETQLDRVKGAIKEGRKVIMSLAPSFIGNFMEYRPEQLLAQIRSLGVAVIEETAIGAEVVSRYYRSFLNVGNKTVISACCPVVVNLIEKYYPQLVDNLAPVVSPMAAHGKLIKQRHGADAFVVFAGPCIAKIAERDKHGADMDAVITFEQLREWLKEAKAEVPFEPVLDEAWDRSRYFPVPGGILKSFMHHDETDTDVIAVDGIEKCMEVFNGLSQQEIAPRFIEALACAGGCVAGPVSGSFSCVPAKKAKVVEFAKRSRASAPHVIPRECEFHFTHENKRVVAPEPDEAQIRAILNQTGKFTVADEKNCGACGYNSCREKAIAVYQGLAETEMCVPYMRSKAESFANIIVDNSLNAIIVVNDKMTIQEFNPAAERMFNKRKEMVKGTSLTEVIDCADFLTVAIAGRKIVGKRVEYPAYGLVTEQMIVPVYEHGLVLGVLTDVTDYEKKAKEIQHMKLETVEKATEIINKQMHVAQEIAGLLGETTAETKSALLELIWLIKGKGDQ</sequence>
<dbReference type="AlphaFoldDB" id="A0A498R5W7"/>
<dbReference type="SMART" id="SM00091">
    <property type="entry name" value="PAS"/>
    <property type="match status" value="1"/>
</dbReference>
<dbReference type="InterPro" id="IPR017896">
    <property type="entry name" value="4Fe4S_Fe-S-bd"/>
</dbReference>
<evidence type="ECO:0000313" key="8">
    <source>
        <dbReference type="Proteomes" id="UP000277811"/>
    </source>
</evidence>
<dbReference type="GO" id="GO:0051539">
    <property type="term" value="F:4 iron, 4 sulfur cluster binding"/>
    <property type="evidence" value="ECO:0007669"/>
    <property type="project" value="UniProtKB-KW"/>
</dbReference>
<dbReference type="RefSeq" id="WP_122627175.1">
    <property type="nucleotide sequence ID" value="NZ_UPPP01000061.1"/>
</dbReference>
<keyword evidence="4" id="KW-0411">Iron-sulfur</keyword>
<dbReference type="InterPro" id="IPR004108">
    <property type="entry name" value="Fe_hydrogenase_lsu_C"/>
</dbReference>
<evidence type="ECO:0000256" key="2">
    <source>
        <dbReference type="ARBA" id="ARBA00022723"/>
    </source>
</evidence>
<dbReference type="OrthoDB" id="9798098at2"/>
<name>A0A498R5W7_9FIRM</name>